<evidence type="ECO:0000259" key="2">
    <source>
        <dbReference type="Pfam" id="PF00326"/>
    </source>
</evidence>
<dbReference type="InterPro" id="IPR029058">
    <property type="entry name" value="AB_hydrolase_fold"/>
</dbReference>
<dbReference type="SUPFAM" id="SSF82171">
    <property type="entry name" value="DPP6 N-terminal domain-like"/>
    <property type="match status" value="1"/>
</dbReference>
<dbReference type="SUPFAM" id="SSF53474">
    <property type="entry name" value="alpha/beta-Hydrolases"/>
    <property type="match status" value="1"/>
</dbReference>
<dbReference type="Proteomes" id="UP001500359">
    <property type="component" value="Unassembled WGS sequence"/>
</dbReference>
<sequence length="653" mass="73351">MKSINTLFVSVLAGLIILLLSTSAYSLEPADFAKDYQYQGAKISPDGKHIAMAILQDGMRKLAIVSSKDFSAVGGANFGERQEVGNFYWANNERIVMQVWVNEPWKEEPSNYGELFAVNIDGRYGRMIYGYRAGASSVGTKLKKKESTYGWAEIISLYPQEEDEILISSTPMSEGGERIPTVHRLNIYTGKMSGIVAGGPVPYANFIADRQGNVKLAVGTDRNDEKRVYSFIEDENDWREVPTESFGDGYYPLTFDESGKSLLFIDNKDHDLDGIYKLDLDTGKKSLLYRDDKVDITGIEYNLDRSNVYAVRVDPDYPTYVMLDKKSEEGQIFKFLLGTFPGYKLNITSRSKDGNLWMIYASNDRSAGGYYLYNKKTNKFSLLFANMNHLPANSLSESIPIAFKASDGVTVSGYITYPAGIPETQNVPMITLVHGGPMSRDFWTFDRELQMLASQGYAVLRLNFRGSTGYGSKFQAGSKKQWGSRVQQDIIEGTKWVIQQGGISQDKVCIMGSSFGGYSALQSATMAPDLFACVVGIAGVYDLQMMFEEGDIPDLLYGKSYLESQLGTNKQLMREFSPVHNVHKLKAPVLIAHGEKDVRVPIEHAEALRDAMEKHGKKFEWFVKDTETHGFYDETNRTEFFQKVSEFLRKHLK</sequence>
<dbReference type="RefSeq" id="WP_343857850.1">
    <property type="nucleotide sequence ID" value="NZ_BAAAFD010000002.1"/>
</dbReference>
<dbReference type="InterPro" id="IPR001375">
    <property type="entry name" value="Peptidase_S9_cat"/>
</dbReference>
<keyword evidence="1" id="KW-0378">Hydrolase</keyword>
<protein>
    <submittedName>
        <fullName evidence="3">S9 family peptidase</fullName>
    </submittedName>
</protein>
<name>A0ABN1LFL1_9ALTE</name>
<accession>A0ABN1LFL1</accession>
<dbReference type="Pfam" id="PF00326">
    <property type="entry name" value="Peptidase_S9"/>
    <property type="match status" value="1"/>
</dbReference>
<dbReference type="PANTHER" id="PTHR42776:SF27">
    <property type="entry name" value="DIPEPTIDYL PEPTIDASE FAMILY MEMBER 6"/>
    <property type="match status" value="1"/>
</dbReference>
<keyword evidence="4" id="KW-1185">Reference proteome</keyword>
<dbReference type="PANTHER" id="PTHR42776">
    <property type="entry name" value="SERINE PEPTIDASE S9 FAMILY MEMBER"/>
    <property type="match status" value="1"/>
</dbReference>
<dbReference type="Gene3D" id="3.40.50.1820">
    <property type="entry name" value="alpha/beta hydrolase"/>
    <property type="match status" value="1"/>
</dbReference>
<evidence type="ECO:0000256" key="1">
    <source>
        <dbReference type="ARBA" id="ARBA00022801"/>
    </source>
</evidence>
<dbReference type="PRINTS" id="PR00862">
    <property type="entry name" value="PROLIGOPTASE"/>
</dbReference>
<evidence type="ECO:0000313" key="3">
    <source>
        <dbReference type="EMBL" id="GAA0855092.1"/>
    </source>
</evidence>
<comment type="caution">
    <text evidence="3">The sequence shown here is derived from an EMBL/GenBank/DDBJ whole genome shotgun (WGS) entry which is preliminary data.</text>
</comment>
<evidence type="ECO:0000313" key="4">
    <source>
        <dbReference type="Proteomes" id="UP001500359"/>
    </source>
</evidence>
<dbReference type="InterPro" id="IPR002470">
    <property type="entry name" value="Peptidase_S9A"/>
</dbReference>
<reference evidence="3 4" key="1">
    <citation type="journal article" date="2019" name="Int. J. Syst. Evol. Microbiol.">
        <title>The Global Catalogue of Microorganisms (GCM) 10K type strain sequencing project: providing services to taxonomists for standard genome sequencing and annotation.</title>
        <authorList>
            <consortium name="The Broad Institute Genomics Platform"/>
            <consortium name="The Broad Institute Genome Sequencing Center for Infectious Disease"/>
            <person name="Wu L."/>
            <person name="Ma J."/>
        </authorList>
    </citation>
    <scope>NUCLEOTIDE SEQUENCE [LARGE SCALE GENOMIC DNA]</scope>
    <source>
        <strain evidence="3 4">JCM 15896</strain>
    </source>
</reference>
<dbReference type="EMBL" id="BAAAFD010000002">
    <property type="protein sequence ID" value="GAA0855092.1"/>
    <property type="molecule type" value="Genomic_DNA"/>
</dbReference>
<proteinExistence type="predicted"/>
<gene>
    <name evidence="3" type="ORF">GCM10009114_13340</name>
</gene>
<feature type="domain" description="Peptidase S9 prolyl oligopeptidase catalytic" evidence="2">
    <location>
        <begin position="443"/>
        <end position="653"/>
    </location>
</feature>
<organism evidence="3 4">
    <name type="scientific">Aliiglaciecola litoralis</name>
    <dbReference type="NCBI Taxonomy" id="582857"/>
    <lineage>
        <taxon>Bacteria</taxon>
        <taxon>Pseudomonadati</taxon>
        <taxon>Pseudomonadota</taxon>
        <taxon>Gammaproteobacteria</taxon>
        <taxon>Alteromonadales</taxon>
        <taxon>Alteromonadaceae</taxon>
        <taxon>Aliiglaciecola</taxon>
    </lineage>
</organism>